<dbReference type="Proteomes" id="UP001597541">
    <property type="component" value="Unassembled WGS sequence"/>
</dbReference>
<gene>
    <name evidence="1" type="ORF">ACFSUF_16835</name>
</gene>
<accession>A0ABW5PHQ2</accession>
<proteinExistence type="predicted"/>
<organism evidence="1 2">
    <name type="scientific">Paenibacillus gansuensis</name>
    <dbReference type="NCBI Taxonomy" id="306542"/>
    <lineage>
        <taxon>Bacteria</taxon>
        <taxon>Bacillati</taxon>
        <taxon>Bacillota</taxon>
        <taxon>Bacilli</taxon>
        <taxon>Bacillales</taxon>
        <taxon>Paenibacillaceae</taxon>
        <taxon>Paenibacillus</taxon>
    </lineage>
</organism>
<reference evidence="2" key="1">
    <citation type="journal article" date="2019" name="Int. J. Syst. Evol. Microbiol.">
        <title>The Global Catalogue of Microorganisms (GCM) 10K type strain sequencing project: providing services to taxonomists for standard genome sequencing and annotation.</title>
        <authorList>
            <consortium name="The Broad Institute Genomics Platform"/>
            <consortium name="The Broad Institute Genome Sequencing Center for Infectious Disease"/>
            <person name="Wu L."/>
            <person name="Ma J."/>
        </authorList>
    </citation>
    <scope>NUCLEOTIDE SEQUENCE [LARGE SCALE GENOMIC DNA]</scope>
    <source>
        <strain evidence="2">KCTC 3950</strain>
    </source>
</reference>
<name>A0ABW5PHQ2_9BACL</name>
<comment type="caution">
    <text evidence="1">The sequence shown here is derived from an EMBL/GenBank/DDBJ whole genome shotgun (WGS) entry which is preliminary data.</text>
</comment>
<keyword evidence="2" id="KW-1185">Reference proteome</keyword>
<dbReference type="RefSeq" id="WP_377604548.1">
    <property type="nucleotide sequence ID" value="NZ_JBHUME010000010.1"/>
</dbReference>
<dbReference type="EMBL" id="JBHUME010000010">
    <property type="protein sequence ID" value="MFD2614074.1"/>
    <property type="molecule type" value="Genomic_DNA"/>
</dbReference>
<protein>
    <submittedName>
        <fullName evidence="1">Uncharacterized protein</fullName>
    </submittedName>
</protein>
<evidence type="ECO:0000313" key="2">
    <source>
        <dbReference type="Proteomes" id="UP001597541"/>
    </source>
</evidence>
<sequence>MPLYNFREVWTPLRLLGIRFFQDDEQRWWLKIGSRTRRPLRRFWG</sequence>
<evidence type="ECO:0000313" key="1">
    <source>
        <dbReference type="EMBL" id="MFD2614074.1"/>
    </source>
</evidence>